<dbReference type="PANTHER" id="PTHR45138">
    <property type="entry name" value="REGULATORY COMPONENTS OF SENSORY TRANSDUCTION SYSTEM"/>
    <property type="match status" value="1"/>
</dbReference>
<dbReference type="GO" id="GO:0052621">
    <property type="term" value="F:diguanylate cyclase activity"/>
    <property type="evidence" value="ECO:0007669"/>
    <property type="project" value="UniProtKB-EC"/>
</dbReference>
<feature type="transmembrane region" description="Helical" evidence="4">
    <location>
        <begin position="191"/>
        <end position="210"/>
    </location>
</feature>
<accession>A0A372DSU9</accession>
<dbReference type="FunFam" id="3.30.70.270:FF:000001">
    <property type="entry name" value="Diguanylate cyclase domain protein"/>
    <property type="match status" value="1"/>
</dbReference>
<dbReference type="PROSITE" id="PS50887">
    <property type="entry name" value="GGDEF"/>
    <property type="match status" value="1"/>
</dbReference>
<dbReference type="EC" id="2.7.7.65" evidence="2"/>
<evidence type="ECO:0000256" key="4">
    <source>
        <dbReference type="SAM" id="Phobius"/>
    </source>
</evidence>
<dbReference type="Gene3D" id="3.30.70.270">
    <property type="match status" value="1"/>
</dbReference>
<keyword evidence="4" id="KW-0472">Membrane</keyword>
<dbReference type="Proteomes" id="UP000262917">
    <property type="component" value="Unassembled WGS sequence"/>
</dbReference>
<keyword evidence="4" id="KW-0812">Transmembrane</keyword>
<protein>
    <recommendedName>
        <fullName evidence="2">diguanylate cyclase</fullName>
        <ecNumber evidence="2">2.7.7.65</ecNumber>
    </recommendedName>
</protein>
<name>A0A372DSU9_9GAMM</name>
<dbReference type="Pfam" id="PF00990">
    <property type="entry name" value="GGDEF"/>
    <property type="match status" value="1"/>
</dbReference>
<dbReference type="RefSeq" id="WP_117201202.1">
    <property type="nucleotide sequence ID" value="NZ_JBHTBK010000013.1"/>
</dbReference>
<dbReference type="InterPro" id="IPR050469">
    <property type="entry name" value="Diguanylate_Cyclase"/>
</dbReference>
<feature type="domain" description="GGDEF" evidence="5">
    <location>
        <begin position="259"/>
        <end position="386"/>
    </location>
</feature>
<dbReference type="InterPro" id="IPR029787">
    <property type="entry name" value="Nucleotide_cyclase"/>
</dbReference>
<evidence type="ECO:0000313" key="7">
    <source>
        <dbReference type="Proteomes" id="UP000262917"/>
    </source>
</evidence>
<dbReference type="PANTHER" id="PTHR45138:SF9">
    <property type="entry name" value="DIGUANYLATE CYCLASE DGCM-RELATED"/>
    <property type="match status" value="1"/>
</dbReference>
<dbReference type="CDD" id="cd01949">
    <property type="entry name" value="GGDEF"/>
    <property type="match status" value="1"/>
</dbReference>
<keyword evidence="4" id="KW-1133">Transmembrane helix</keyword>
<proteinExistence type="predicted"/>
<dbReference type="InterPro" id="IPR043128">
    <property type="entry name" value="Rev_trsase/Diguanyl_cyclase"/>
</dbReference>
<comment type="cofactor">
    <cofactor evidence="1">
        <name>Mg(2+)</name>
        <dbReference type="ChEBI" id="CHEBI:18420"/>
    </cofactor>
</comment>
<dbReference type="InterPro" id="IPR000160">
    <property type="entry name" value="GGDEF_dom"/>
</dbReference>
<dbReference type="SMART" id="SM00267">
    <property type="entry name" value="GGDEF"/>
    <property type="match status" value="1"/>
</dbReference>
<comment type="caution">
    <text evidence="6">The sequence shown here is derived from an EMBL/GenBank/DDBJ whole genome shotgun (WGS) entry which is preliminary data.</text>
</comment>
<keyword evidence="7" id="KW-1185">Reference proteome</keyword>
<gene>
    <name evidence="6" type="ORF">D0Y53_00745</name>
</gene>
<comment type="catalytic activity">
    <reaction evidence="3">
        <text>2 GTP = 3',3'-c-di-GMP + 2 diphosphate</text>
        <dbReference type="Rhea" id="RHEA:24898"/>
        <dbReference type="ChEBI" id="CHEBI:33019"/>
        <dbReference type="ChEBI" id="CHEBI:37565"/>
        <dbReference type="ChEBI" id="CHEBI:58805"/>
        <dbReference type="EC" id="2.7.7.65"/>
    </reaction>
</comment>
<evidence type="ECO:0000313" key="6">
    <source>
        <dbReference type="EMBL" id="RFP62382.1"/>
    </source>
</evidence>
<reference evidence="6 7" key="1">
    <citation type="submission" date="2018-08" db="EMBL/GenBank/DDBJ databases">
        <title>Lysobacter weifangensis sp. nov., a new member of the family 'Xanthomonadaceae', isolated from soil in a farmland.</title>
        <authorList>
            <person name="Zhao H."/>
        </authorList>
    </citation>
    <scope>NUCLEOTIDE SEQUENCE [LARGE SCALE GENOMIC DNA]</scope>
    <source>
        <strain evidence="6 7">WF-2</strain>
    </source>
</reference>
<dbReference type="AlphaFoldDB" id="A0A372DSU9"/>
<organism evidence="6 7">
    <name type="scientific">Cognatiluteimonas weifangensis</name>
    <dbReference type="NCBI Taxonomy" id="2303539"/>
    <lineage>
        <taxon>Bacteria</taxon>
        <taxon>Pseudomonadati</taxon>
        <taxon>Pseudomonadota</taxon>
        <taxon>Gammaproteobacteria</taxon>
        <taxon>Lysobacterales</taxon>
        <taxon>Lysobacteraceae</taxon>
        <taxon>Cognatiluteimonas</taxon>
    </lineage>
</organism>
<evidence type="ECO:0000259" key="5">
    <source>
        <dbReference type="PROSITE" id="PS50887"/>
    </source>
</evidence>
<sequence length="387" mass="41823">MNDADDDTERWWARVAEGSVRSALRHPAQYFGRQWLRHLGPEDRARLTAVQVTATRPAFTAVLAGGAAILALVGGLQWVGVTPGIGYPPWLVLAAAAAVALLAWANWRLRNWRLRLLALLASMILLGVFLSIPTPAASAQLPIRTGLFHLIPIALLALTVRATSTVALVLVLLGLAAARLLLHGAPASGAALYWLYTAATVVFGLMLSGYRTDFAVEAYRVRHLLWKQATTDALTGLCNRTGWQRDAARVYADAGKRAATRSLIFFDVDHFKRINDTWGHERGDEVLRLLGLAIAARLGADSYAARLGGEEFIVLMVDAAPAAVERYAQRVREDFAQATSELGCTLSAGIVFAGPDEELAASMRRADHALYAAKQGGHDRIVIAPPP</sequence>
<dbReference type="SUPFAM" id="SSF55073">
    <property type="entry name" value="Nucleotide cyclase"/>
    <property type="match status" value="1"/>
</dbReference>
<dbReference type="EMBL" id="QVPD01000001">
    <property type="protein sequence ID" value="RFP62382.1"/>
    <property type="molecule type" value="Genomic_DNA"/>
</dbReference>
<feature type="transmembrane region" description="Helical" evidence="4">
    <location>
        <begin position="58"/>
        <end position="79"/>
    </location>
</feature>
<evidence type="ECO:0000256" key="2">
    <source>
        <dbReference type="ARBA" id="ARBA00012528"/>
    </source>
</evidence>
<feature type="transmembrane region" description="Helical" evidence="4">
    <location>
        <begin position="116"/>
        <end position="135"/>
    </location>
</feature>
<dbReference type="OrthoDB" id="9803824at2"/>
<evidence type="ECO:0000256" key="3">
    <source>
        <dbReference type="ARBA" id="ARBA00034247"/>
    </source>
</evidence>
<dbReference type="NCBIfam" id="TIGR00254">
    <property type="entry name" value="GGDEF"/>
    <property type="match status" value="1"/>
</dbReference>
<evidence type="ECO:0000256" key="1">
    <source>
        <dbReference type="ARBA" id="ARBA00001946"/>
    </source>
</evidence>
<feature type="transmembrane region" description="Helical" evidence="4">
    <location>
        <begin position="85"/>
        <end position="104"/>
    </location>
</feature>